<evidence type="ECO:0000313" key="1">
    <source>
        <dbReference type="EMBL" id="MPC68137.1"/>
    </source>
</evidence>
<reference evidence="1 2" key="1">
    <citation type="submission" date="2019-05" db="EMBL/GenBank/DDBJ databases">
        <title>Another draft genome of Portunus trituberculatus and its Hox gene families provides insights of decapod evolution.</title>
        <authorList>
            <person name="Jeong J.-H."/>
            <person name="Song I."/>
            <person name="Kim S."/>
            <person name="Choi T."/>
            <person name="Kim D."/>
            <person name="Ryu S."/>
            <person name="Kim W."/>
        </authorList>
    </citation>
    <scope>NUCLEOTIDE SEQUENCE [LARGE SCALE GENOMIC DNA]</scope>
    <source>
        <tissue evidence="1">Muscle</tissue>
    </source>
</reference>
<keyword evidence="2" id="KW-1185">Reference proteome</keyword>
<protein>
    <submittedName>
        <fullName evidence="1">Uncharacterized protein</fullName>
    </submittedName>
</protein>
<sequence length="72" mass="7926">MSIGEVHKYCQVCVLGRPSEVIRLVAAGYGGRAASFVTSSAGPSMHLPSHFQYNFFIFSQFAYFASQRAAKF</sequence>
<dbReference type="EMBL" id="VSRR010027359">
    <property type="protein sequence ID" value="MPC68137.1"/>
    <property type="molecule type" value="Genomic_DNA"/>
</dbReference>
<accession>A0A5B7HFS6</accession>
<proteinExistence type="predicted"/>
<organism evidence="1 2">
    <name type="scientific">Portunus trituberculatus</name>
    <name type="common">Swimming crab</name>
    <name type="synonym">Neptunus trituberculatus</name>
    <dbReference type="NCBI Taxonomy" id="210409"/>
    <lineage>
        <taxon>Eukaryota</taxon>
        <taxon>Metazoa</taxon>
        <taxon>Ecdysozoa</taxon>
        <taxon>Arthropoda</taxon>
        <taxon>Crustacea</taxon>
        <taxon>Multicrustacea</taxon>
        <taxon>Malacostraca</taxon>
        <taxon>Eumalacostraca</taxon>
        <taxon>Eucarida</taxon>
        <taxon>Decapoda</taxon>
        <taxon>Pleocyemata</taxon>
        <taxon>Brachyura</taxon>
        <taxon>Eubrachyura</taxon>
        <taxon>Portunoidea</taxon>
        <taxon>Portunidae</taxon>
        <taxon>Portuninae</taxon>
        <taxon>Portunus</taxon>
    </lineage>
</organism>
<dbReference type="Proteomes" id="UP000324222">
    <property type="component" value="Unassembled WGS sequence"/>
</dbReference>
<name>A0A5B7HFS6_PORTR</name>
<gene>
    <name evidence="1" type="ORF">E2C01_062333</name>
</gene>
<dbReference type="AlphaFoldDB" id="A0A5B7HFS6"/>
<evidence type="ECO:0000313" key="2">
    <source>
        <dbReference type="Proteomes" id="UP000324222"/>
    </source>
</evidence>
<comment type="caution">
    <text evidence="1">The sequence shown here is derived from an EMBL/GenBank/DDBJ whole genome shotgun (WGS) entry which is preliminary data.</text>
</comment>